<dbReference type="InterPro" id="IPR008878">
    <property type="entry name" value="Transposase_IS66_Orf2"/>
</dbReference>
<dbReference type="NCBIfam" id="NF033819">
    <property type="entry name" value="IS66_TnpB"/>
    <property type="match status" value="1"/>
</dbReference>
<dbReference type="Pfam" id="PF05717">
    <property type="entry name" value="TnpB_IS66"/>
    <property type="match status" value="1"/>
</dbReference>
<accession>A0A7Z7BKM5</accession>
<dbReference type="EMBL" id="FNDI01000053">
    <property type="protein sequence ID" value="SDJ47064.1"/>
    <property type="molecule type" value="Genomic_DNA"/>
</dbReference>
<protein>
    <submittedName>
        <fullName evidence="1">IS66 Orf2 like protein</fullName>
    </submittedName>
</protein>
<proteinExistence type="predicted"/>
<keyword evidence="2" id="KW-1185">Reference proteome</keyword>
<evidence type="ECO:0000313" key="1">
    <source>
        <dbReference type="EMBL" id="SDJ47064.1"/>
    </source>
</evidence>
<comment type="caution">
    <text evidence="1">The sequence shown here is derived from an EMBL/GenBank/DDBJ whole genome shotgun (WGS) entry which is preliminary data.</text>
</comment>
<gene>
    <name evidence="1" type="ORF">SAMN04487926_15313</name>
</gene>
<sequence length="116" mass="14136">MFRLDDDLKVYVHRDAVDFRKSINGLAAIVEQSMKLDPFARAVYVFSNQRRDRVKMLLWERNGFWLLMKRLEQDRFVWPRKEAVLRLRAEQLHWLLDGIDIEAMRAHPTRYYQRVT</sequence>
<evidence type="ECO:0000313" key="2">
    <source>
        <dbReference type="Proteomes" id="UP000198900"/>
    </source>
</evidence>
<dbReference type="AlphaFoldDB" id="A0A7Z7BKM5"/>
<dbReference type="PANTHER" id="PTHR36455:SF1">
    <property type="entry name" value="BLR8292 PROTEIN"/>
    <property type="match status" value="1"/>
</dbReference>
<dbReference type="Proteomes" id="UP000198900">
    <property type="component" value="Unassembled WGS sequence"/>
</dbReference>
<name>A0A7Z7BKM5_9BURK</name>
<dbReference type="RefSeq" id="WP_091790394.1">
    <property type="nucleotide sequence ID" value="NZ_FNDI01000053.1"/>
</dbReference>
<reference evidence="1" key="1">
    <citation type="submission" date="2016-10" db="EMBL/GenBank/DDBJ databases">
        <authorList>
            <person name="Varghese N."/>
            <person name="Submissions S."/>
        </authorList>
    </citation>
    <scope>NUCLEOTIDE SEQUENCE [LARGE SCALE GENOMIC DNA]</scope>
    <source>
        <strain evidence="1">YR281</strain>
    </source>
</reference>
<dbReference type="PANTHER" id="PTHR36455">
    <property type="match status" value="1"/>
</dbReference>
<organism evidence="1 2">
    <name type="scientific">Paraburkholderia steynii</name>
    <dbReference type="NCBI Taxonomy" id="1245441"/>
    <lineage>
        <taxon>Bacteria</taxon>
        <taxon>Pseudomonadati</taxon>
        <taxon>Pseudomonadota</taxon>
        <taxon>Betaproteobacteria</taxon>
        <taxon>Burkholderiales</taxon>
        <taxon>Burkholderiaceae</taxon>
        <taxon>Paraburkholderia</taxon>
    </lineage>
</organism>